<accession>A0ACD5BM04</accession>
<dbReference type="Proteomes" id="UP001456344">
    <property type="component" value="Chromosome"/>
</dbReference>
<evidence type="ECO:0000313" key="1">
    <source>
        <dbReference type="EMBL" id="WYW18740.1"/>
    </source>
</evidence>
<keyword evidence="2" id="KW-1185">Reference proteome</keyword>
<organism evidence="1 2">
    <name type="scientific">Amycolatopsis coloradensis</name>
    <dbReference type="NCBI Taxonomy" id="76021"/>
    <lineage>
        <taxon>Bacteria</taxon>
        <taxon>Bacillati</taxon>
        <taxon>Actinomycetota</taxon>
        <taxon>Actinomycetes</taxon>
        <taxon>Pseudonocardiales</taxon>
        <taxon>Pseudonocardiaceae</taxon>
        <taxon>Amycolatopsis</taxon>
    </lineage>
</organism>
<gene>
    <name evidence="1" type="ORF">LCL61_24655</name>
</gene>
<evidence type="ECO:0000313" key="2">
    <source>
        <dbReference type="Proteomes" id="UP001456344"/>
    </source>
</evidence>
<name>A0ACD5BM04_9PSEU</name>
<protein>
    <submittedName>
        <fullName evidence="1">Uncharacterized protein</fullName>
    </submittedName>
</protein>
<proteinExistence type="predicted"/>
<dbReference type="EMBL" id="CP150484">
    <property type="protein sequence ID" value="WYW18740.1"/>
    <property type="molecule type" value="Genomic_DNA"/>
</dbReference>
<sequence length="59" mass="6690">MTDEPTKEPDGERLLENPWDPETLAAKRKKAGKPKARIRGAGKPAEEDPEFRLKFGKAW</sequence>
<reference evidence="1" key="1">
    <citation type="submission" date="2023-10" db="EMBL/GenBank/DDBJ databases">
        <title>Whole genome sequencing of actinobacterial strain Amycolatopsis sp. (BCA-696) identifies the underlying plant growth-promoting genes.</title>
        <authorList>
            <person name="Gandham P."/>
            <person name="Vadla N."/>
            <person name="Saji A."/>
            <person name="Srinivas V."/>
            <person name="Ruperao P."/>
            <person name="Selvanayagam S."/>
            <person name="Saxena R.K."/>
            <person name="Rathore A."/>
            <person name="Gopalakrishnan S."/>
            <person name="Thakur V."/>
        </authorList>
    </citation>
    <scope>NUCLEOTIDE SEQUENCE</scope>
    <source>
        <strain evidence="1">BCA-696</strain>
    </source>
</reference>